<sequence>MFPRPPFSFMSHYLIVLLSTCLFSRPTIAANSTCYYPSGLENKGSPCDSDSEISSCCGPGFVCLSNGLCLPGPELKQEYRYEFYRSGCTDASWNSTQCPQYCIGFGFNLNRGEGIQTCGNDQYCCNQNYDCCSRLEDIFILPAANVVTTIPYGTAASTRSTTDPPLSSASSPSIERSQQPSQPNDSSNAVSIGVGVGIWSRNLSSLSSSLYLFSFGEGAIATRRKGLGYRYHHPSTKMVH</sequence>
<keyword evidence="4" id="KW-1185">Reference proteome</keyword>
<feature type="compositionally biased region" description="Polar residues" evidence="1">
    <location>
        <begin position="156"/>
        <end position="176"/>
    </location>
</feature>
<feature type="compositionally biased region" description="Low complexity" evidence="1">
    <location>
        <begin position="177"/>
        <end position="187"/>
    </location>
</feature>
<evidence type="ECO:0000313" key="4">
    <source>
        <dbReference type="Proteomes" id="UP000800093"/>
    </source>
</evidence>
<evidence type="ECO:0000256" key="2">
    <source>
        <dbReference type="SAM" id="SignalP"/>
    </source>
</evidence>
<organism evidence="3 4">
    <name type="scientific">Lojkania enalia</name>
    <dbReference type="NCBI Taxonomy" id="147567"/>
    <lineage>
        <taxon>Eukaryota</taxon>
        <taxon>Fungi</taxon>
        <taxon>Dikarya</taxon>
        <taxon>Ascomycota</taxon>
        <taxon>Pezizomycotina</taxon>
        <taxon>Dothideomycetes</taxon>
        <taxon>Pleosporomycetidae</taxon>
        <taxon>Pleosporales</taxon>
        <taxon>Pleosporales incertae sedis</taxon>
        <taxon>Lojkania</taxon>
    </lineage>
</organism>
<dbReference type="Proteomes" id="UP000800093">
    <property type="component" value="Unassembled WGS sequence"/>
</dbReference>
<feature type="chain" id="PRO_5040460801" evidence="2">
    <location>
        <begin position="30"/>
        <end position="240"/>
    </location>
</feature>
<comment type="caution">
    <text evidence="3">The sequence shown here is derived from an EMBL/GenBank/DDBJ whole genome shotgun (WGS) entry which is preliminary data.</text>
</comment>
<dbReference type="OrthoDB" id="5215637at2759"/>
<feature type="signal peptide" evidence="2">
    <location>
        <begin position="1"/>
        <end position="29"/>
    </location>
</feature>
<keyword evidence="2" id="KW-0732">Signal</keyword>
<name>A0A9P4KD42_9PLEO</name>
<evidence type="ECO:0000256" key="1">
    <source>
        <dbReference type="SAM" id="MobiDB-lite"/>
    </source>
</evidence>
<proteinExistence type="predicted"/>
<gene>
    <name evidence="3" type="ORF">CC78DRAFT_262699</name>
</gene>
<dbReference type="EMBL" id="ML986621">
    <property type="protein sequence ID" value="KAF2263884.1"/>
    <property type="molecule type" value="Genomic_DNA"/>
</dbReference>
<evidence type="ECO:0000313" key="3">
    <source>
        <dbReference type="EMBL" id="KAF2263884.1"/>
    </source>
</evidence>
<reference evidence="4" key="1">
    <citation type="journal article" date="2020" name="Stud. Mycol.">
        <title>101 Dothideomycetes genomes: A test case for predicting lifestyles and emergence of pathogens.</title>
        <authorList>
            <person name="Haridas S."/>
            <person name="Albert R."/>
            <person name="Binder M."/>
            <person name="Bloem J."/>
            <person name="LaButti K."/>
            <person name="Salamov A."/>
            <person name="Andreopoulos B."/>
            <person name="Baker S."/>
            <person name="Barry K."/>
            <person name="Bills G."/>
            <person name="Bluhm B."/>
            <person name="Cannon C."/>
            <person name="Castanera R."/>
            <person name="Culley D."/>
            <person name="Daum C."/>
            <person name="Ezra D."/>
            <person name="Gonzalez J."/>
            <person name="Henrissat B."/>
            <person name="Kuo A."/>
            <person name="Liang C."/>
            <person name="Lipzen A."/>
            <person name="Lutzoni F."/>
            <person name="Magnuson J."/>
            <person name="Mondo S."/>
            <person name="Nolan M."/>
            <person name="Ohm R."/>
            <person name="Pangilinan J."/>
            <person name="Park H.-J."/>
            <person name="Ramirez L."/>
            <person name="Alfaro M."/>
            <person name="Sun H."/>
            <person name="Tritt A."/>
            <person name="Yoshinaga Y."/>
            <person name="Zwiers L.-H."/>
            <person name="Turgeon B."/>
            <person name="Goodwin S."/>
            <person name="Spatafora J."/>
            <person name="Crous P."/>
            <person name="Grigoriev I."/>
        </authorList>
    </citation>
    <scope>NUCLEOTIDE SEQUENCE [LARGE SCALE GENOMIC DNA]</scope>
    <source>
        <strain evidence="4">CBS 304.66</strain>
    </source>
</reference>
<dbReference type="AlphaFoldDB" id="A0A9P4KD42"/>
<feature type="region of interest" description="Disordered" evidence="1">
    <location>
        <begin position="156"/>
        <end position="187"/>
    </location>
</feature>
<protein>
    <submittedName>
        <fullName evidence="3">Uncharacterized protein</fullName>
    </submittedName>
</protein>
<accession>A0A9P4KD42</accession>